<organism evidence="1 2">
    <name type="scientific">Scytonema millei VB511283</name>
    <dbReference type="NCBI Taxonomy" id="1245923"/>
    <lineage>
        <taxon>Bacteria</taxon>
        <taxon>Bacillati</taxon>
        <taxon>Cyanobacteriota</taxon>
        <taxon>Cyanophyceae</taxon>
        <taxon>Nostocales</taxon>
        <taxon>Scytonemataceae</taxon>
        <taxon>Scytonema</taxon>
    </lineage>
</organism>
<dbReference type="AlphaFoldDB" id="A0A9X5E4Y0"/>
<proteinExistence type="predicted"/>
<gene>
    <name evidence="1" type="ORF">QH73_0005345</name>
</gene>
<evidence type="ECO:0000313" key="2">
    <source>
        <dbReference type="Proteomes" id="UP000031532"/>
    </source>
</evidence>
<protein>
    <submittedName>
        <fullName evidence="1">Uncharacterized protein</fullName>
    </submittedName>
</protein>
<reference evidence="1 2" key="1">
    <citation type="journal article" date="2015" name="Genome Announc.">
        <title>Draft Genome Sequence of the Terrestrial Cyanobacterium Scytonema millei VB511283, Isolated from Eastern India.</title>
        <authorList>
            <person name="Sen D."/>
            <person name="Chandrababunaidu M.M."/>
            <person name="Singh D."/>
            <person name="Sanghi N."/>
            <person name="Ghorai A."/>
            <person name="Mishra G.P."/>
            <person name="Madduluri M."/>
            <person name="Adhikary S.P."/>
            <person name="Tripathy S."/>
        </authorList>
    </citation>
    <scope>NUCLEOTIDE SEQUENCE [LARGE SCALE GENOMIC DNA]</scope>
    <source>
        <strain evidence="1 2">VB511283</strain>
    </source>
</reference>
<name>A0A9X5E4Y0_9CYAN</name>
<dbReference type="EMBL" id="JTJC03000001">
    <property type="protein sequence ID" value="NHC34092.1"/>
    <property type="molecule type" value="Genomic_DNA"/>
</dbReference>
<dbReference type="RefSeq" id="WP_165587619.1">
    <property type="nucleotide sequence ID" value="NZ_JTJC03000001.1"/>
</dbReference>
<accession>A0A9X5E4Y0</accession>
<evidence type="ECO:0000313" key="1">
    <source>
        <dbReference type="EMBL" id="NHC34092.1"/>
    </source>
</evidence>
<sequence>MTSDQLPLLTTNHHLPITNYQLPITLSIDNLPTENLPNYIYLRKIWRSRNQ</sequence>
<keyword evidence="2" id="KW-1185">Reference proteome</keyword>
<comment type="caution">
    <text evidence="1">The sequence shown here is derived from an EMBL/GenBank/DDBJ whole genome shotgun (WGS) entry which is preliminary data.</text>
</comment>
<dbReference type="Proteomes" id="UP000031532">
    <property type="component" value="Unassembled WGS sequence"/>
</dbReference>